<feature type="transmembrane region" description="Helical" evidence="9">
    <location>
        <begin position="223"/>
        <end position="243"/>
    </location>
</feature>
<dbReference type="GO" id="GO:0015450">
    <property type="term" value="F:protein-transporting ATPase activity"/>
    <property type="evidence" value="ECO:0007669"/>
    <property type="project" value="InterPro"/>
</dbReference>
<comment type="subunit">
    <text evidence="9">Forms a complex with SecD. Part of the essential Sec protein translocation apparatus which comprises SecA, SecYEG and auxiliary proteins SecDF-YajC and YidC.</text>
</comment>
<comment type="function">
    <text evidence="9">Part of the Sec protein translocase complex. Interacts with the SecYEG preprotein conducting channel. SecDF uses the proton motive force (PMF) to complete protein translocation after the ATP-dependent function of SecA.</text>
</comment>
<keyword evidence="4 9" id="KW-0812">Transmembrane</keyword>
<feature type="transmembrane region" description="Helical" evidence="9">
    <location>
        <begin position="321"/>
        <end position="349"/>
    </location>
</feature>
<evidence type="ECO:0000256" key="9">
    <source>
        <dbReference type="HAMAP-Rule" id="MF_01464"/>
    </source>
</evidence>
<keyword evidence="5 9" id="KW-0653">Protein transport</keyword>
<dbReference type="NCBIfam" id="TIGR00916">
    <property type="entry name" value="2A0604s01"/>
    <property type="match status" value="1"/>
</dbReference>
<evidence type="ECO:0000256" key="3">
    <source>
        <dbReference type="ARBA" id="ARBA00022475"/>
    </source>
</evidence>
<keyword evidence="7 9" id="KW-0811">Translocation</keyword>
<dbReference type="Pfam" id="PF02355">
    <property type="entry name" value="SecD_SecF_C"/>
    <property type="match status" value="1"/>
</dbReference>
<dbReference type="InterPro" id="IPR022813">
    <property type="entry name" value="SecD/SecF_arch_bac"/>
</dbReference>
<accession>A0A1T0CQF9</accession>
<keyword evidence="8 9" id="KW-0472">Membrane</keyword>
<dbReference type="OrthoDB" id="9774769at2"/>
<feature type="transmembrane region" description="Helical" evidence="9">
    <location>
        <begin position="249"/>
        <end position="268"/>
    </location>
</feature>
<dbReference type="Proteomes" id="UP000189800">
    <property type="component" value="Unassembled WGS sequence"/>
</dbReference>
<evidence type="ECO:0000256" key="6">
    <source>
        <dbReference type="ARBA" id="ARBA00022989"/>
    </source>
</evidence>
<dbReference type="InterPro" id="IPR022646">
    <property type="entry name" value="SecD/SecF_CS"/>
</dbReference>
<feature type="transmembrane region" description="Helical" evidence="9">
    <location>
        <begin position="78"/>
        <end position="96"/>
    </location>
</feature>
<dbReference type="Gene3D" id="1.20.1640.10">
    <property type="entry name" value="Multidrug efflux transporter AcrB transmembrane domain"/>
    <property type="match status" value="1"/>
</dbReference>
<dbReference type="HAMAP" id="MF_01464_B">
    <property type="entry name" value="SecF_B"/>
    <property type="match status" value="1"/>
</dbReference>
<feature type="compositionally biased region" description="Polar residues" evidence="10">
    <location>
        <begin position="1"/>
        <end position="15"/>
    </location>
</feature>
<proteinExistence type="inferred from homology"/>
<comment type="subcellular location">
    <subcellularLocation>
        <location evidence="1 9">Cell membrane</location>
        <topology evidence="1 9">Multi-pass membrane protein</topology>
    </subcellularLocation>
</comment>
<protein>
    <recommendedName>
        <fullName evidence="9">Protein-export membrane protein SecF</fullName>
    </recommendedName>
</protein>
<organism evidence="12 13">
    <name type="scientific">Moraxella pluranimalium</name>
    <dbReference type="NCBI Taxonomy" id="470453"/>
    <lineage>
        <taxon>Bacteria</taxon>
        <taxon>Pseudomonadati</taxon>
        <taxon>Pseudomonadota</taxon>
        <taxon>Gammaproteobacteria</taxon>
        <taxon>Moraxellales</taxon>
        <taxon>Moraxellaceae</taxon>
        <taxon>Moraxella</taxon>
    </lineage>
</organism>
<evidence type="ECO:0000313" key="12">
    <source>
        <dbReference type="EMBL" id="OOS24576.1"/>
    </source>
</evidence>
<feature type="transmembrane region" description="Helical" evidence="9">
    <location>
        <begin position="298"/>
        <end position="315"/>
    </location>
</feature>
<evidence type="ECO:0000256" key="1">
    <source>
        <dbReference type="ARBA" id="ARBA00004651"/>
    </source>
</evidence>
<evidence type="ECO:0000256" key="4">
    <source>
        <dbReference type="ARBA" id="ARBA00022692"/>
    </source>
</evidence>
<dbReference type="EMBL" id="MUYU01000009">
    <property type="protein sequence ID" value="OOS24576.1"/>
    <property type="molecule type" value="Genomic_DNA"/>
</dbReference>
<dbReference type="InterPro" id="IPR005665">
    <property type="entry name" value="SecF_bac"/>
</dbReference>
<dbReference type="PRINTS" id="PR01755">
    <property type="entry name" value="SECFTRNLCASE"/>
</dbReference>
<dbReference type="InterPro" id="IPR048634">
    <property type="entry name" value="SecD_SecF_C"/>
</dbReference>
<evidence type="ECO:0000259" key="11">
    <source>
        <dbReference type="Pfam" id="PF02355"/>
    </source>
</evidence>
<dbReference type="GO" id="GO:0006605">
    <property type="term" value="P:protein targeting"/>
    <property type="evidence" value="ECO:0007669"/>
    <property type="project" value="UniProtKB-UniRule"/>
</dbReference>
<evidence type="ECO:0000256" key="2">
    <source>
        <dbReference type="ARBA" id="ARBA00022448"/>
    </source>
</evidence>
<feature type="region of interest" description="Disordered" evidence="10">
    <location>
        <begin position="1"/>
        <end position="35"/>
    </location>
</feature>
<keyword evidence="13" id="KW-1185">Reference proteome</keyword>
<feature type="transmembrane region" description="Helical" evidence="9">
    <location>
        <begin position="192"/>
        <end position="211"/>
    </location>
</feature>
<dbReference type="PANTHER" id="PTHR30081:SF8">
    <property type="entry name" value="PROTEIN TRANSLOCASE SUBUNIT SECF"/>
    <property type="match status" value="1"/>
</dbReference>
<evidence type="ECO:0000313" key="13">
    <source>
        <dbReference type="Proteomes" id="UP000189800"/>
    </source>
</evidence>
<name>A0A1T0CQF9_9GAMM</name>
<dbReference type="GO" id="GO:0065002">
    <property type="term" value="P:intracellular protein transmembrane transport"/>
    <property type="evidence" value="ECO:0007669"/>
    <property type="project" value="UniProtKB-UniRule"/>
</dbReference>
<dbReference type="PANTHER" id="PTHR30081">
    <property type="entry name" value="PROTEIN-EXPORT MEMBRANE PROTEIN SEC"/>
    <property type="match status" value="1"/>
</dbReference>
<sequence>MSNENNPIDPTTQASGDAVRRRRTGPRRDGKGSNAIANQNALADQAIIAEVDDVAEKAGGVKLIANQRIIPFLKIAKPMMALSIIATVASIVAFFVKGLNLGLDFTGGVSADVKYEQSVEQVQVVDALAKNGFNDAVVQYLGTNQELLVRLPPQESNAEGLSQALAQALNLPNNTAIVDNINIIGSQVGGEIYTTSLLALAVSLAMMLIYISIRFQFKLAMGAMLSLFHDAIVVVGVFAIFGFPFDLTVLAAVLALIGYSVNDTIVVYDRIRENFRRVRGLTPKQVVDLSLTETLRRTIMTSGTVLIVVIAMLFLGGDGLYWFSLALLIGLIAGTYSSIYIASVIPLWMGLSRDDFVVKVKPEFEEEVVVFADPDLQNSKD</sequence>
<dbReference type="SUPFAM" id="SSF82866">
    <property type="entry name" value="Multidrug efflux transporter AcrB transmembrane domain"/>
    <property type="match status" value="1"/>
</dbReference>
<evidence type="ECO:0000256" key="5">
    <source>
        <dbReference type="ARBA" id="ARBA00022927"/>
    </source>
</evidence>
<keyword evidence="3 9" id="KW-1003">Cell membrane</keyword>
<dbReference type="STRING" id="470453.B0680_03850"/>
<comment type="similarity">
    <text evidence="9">Belongs to the SecD/SecF family. SecF subfamily.</text>
</comment>
<dbReference type="Pfam" id="PF07549">
    <property type="entry name" value="Sec_GG"/>
    <property type="match status" value="1"/>
</dbReference>
<evidence type="ECO:0000256" key="10">
    <source>
        <dbReference type="SAM" id="MobiDB-lite"/>
    </source>
</evidence>
<dbReference type="InterPro" id="IPR022645">
    <property type="entry name" value="SecD/SecF_bac"/>
</dbReference>
<dbReference type="RefSeq" id="WP_078253738.1">
    <property type="nucleotide sequence ID" value="NZ_MUYU01000009.1"/>
</dbReference>
<dbReference type="NCBIfam" id="TIGR00966">
    <property type="entry name" value="transloc_SecF"/>
    <property type="match status" value="1"/>
</dbReference>
<dbReference type="GO" id="GO:0005886">
    <property type="term" value="C:plasma membrane"/>
    <property type="evidence" value="ECO:0007669"/>
    <property type="project" value="UniProtKB-SubCell"/>
</dbReference>
<dbReference type="GO" id="GO:0043952">
    <property type="term" value="P:protein transport by the Sec complex"/>
    <property type="evidence" value="ECO:0007669"/>
    <property type="project" value="UniProtKB-UniRule"/>
</dbReference>
<reference evidence="12 13" key="1">
    <citation type="submission" date="2017-02" db="EMBL/GenBank/DDBJ databases">
        <title>Draft genome sequence of Moraxella pluranimalium CCUG 54913T type strain.</title>
        <authorList>
            <person name="Salva-Serra F."/>
            <person name="Engstrom-Jakobsson H."/>
            <person name="Thorell K."/>
            <person name="Jaen-Luchoro D."/>
            <person name="Gonzales-Siles L."/>
            <person name="Karlsson R."/>
            <person name="Yazdan S."/>
            <person name="Boulund F."/>
            <person name="Johnning A."/>
            <person name="Engstrand L."/>
            <person name="Kristiansson E."/>
            <person name="Moore E."/>
        </authorList>
    </citation>
    <scope>NUCLEOTIDE SEQUENCE [LARGE SCALE GENOMIC DNA]</scope>
    <source>
        <strain evidence="12 13">CCUG 54913</strain>
    </source>
</reference>
<dbReference type="AlphaFoldDB" id="A0A1T0CQF9"/>
<dbReference type="InterPro" id="IPR055344">
    <property type="entry name" value="SecD_SecF_C_bact"/>
</dbReference>
<keyword evidence="2 9" id="KW-0813">Transport</keyword>
<gene>
    <name evidence="9" type="primary">secF</name>
    <name evidence="12" type="ORF">B0680_03850</name>
</gene>
<evidence type="ECO:0000256" key="8">
    <source>
        <dbReference type="ARBA" id="ARBA00023136"/>
    </source>
</evidence>
<comment type="caution">
    <text evidence="12">The sequence shown here is derived from an EMBL/GenBank/DDBJ whole genome shotgun (WGS) entry which is preliminary data.</text>
</comment>
<feature type="domain" description="Protein export membrane protein SecD/SecF C-terminal" evidence="11">
    <location>
        <begin position="178"/>
        <end position="350"/>
    </location>
</feature>
<keyword evidence="6 9" id="KW-1133">Transmembrane helix</keyword>
<evidence type="ECO:0000256" key="7">
    <source>
        <dbReference type="ARBA" id="ARBA00023010"/>
    </source>
</evidence>